<evidence type="ECO:0000256" key="6">
    <source>
        <dbReference type="SAM" id="MobiDB-lite"/>
    </source>
</evidence>
<dbReference type="CDD" id="cd12148">
    <property type="entry name" value="fungal_TF_MHR"/>
    <property type="match status" value="1"/>
</dbReference>
<dbReference type="SMART" id="SM00906">
    <property type="entry name" value="Fungal_trans"/>
    <property type="match status" value="1"/>
</dbReference>
<dbReference type="OrthoDB" id="4107818at2759"/>
<keyword evidence="3" id="KW-0238">DNA-binding</keyword>
<evidence type="ECO:0000256" key="4">
    <source>
        <dbReference type="ARBA" id="ARBA00023163"/>
    </source>
</evidence>
<dbReference type="EMBL" id="KN847338">
    <property type="protein sequence ID" value="KIW40772.1"/>
    <property type="molecule type" value="Genomic_DNA"/>
</dbReference>
<dbReference type="GO" id="GO:0003677">
    <property type="term" value="F:DNA binding"/>
    <property type="evidence" value="ECO:0007669"/>
    <property type="project" value="UniProtKB-KW"/>
</dbReference>
<evidence type="ECO:0000256" key="1">
    <source>
        <dbReference type="ARBA" id="ARBA00022833"/>
    </source>
</evidence>
<feature type="compositionally biased region" description="Polar residues" evidence="6">
    <location>
        <begin position="121"/>
        <end position="130"/>
    </location>
</feature>
<sequence>MSMANVRLSRGVTGRFVSRGQVDGSNEGHPMESDSPGSLMATAKTPEYSIDLEELCPREDVDATYSTRDLDLTSEEIPEYQSAPAYGLSSKQRAHNIHLPSTPTWAESWYVSYILHTTNNEQPLLNNPSNRSHHGHHPANPQEARMSNNAVRQLLPPLNLIDAMIDAYFAHFHAFCPLLDEAQVRLSLREQCLPTVLLRCMLFVASIHCEMALLREMGYNDRVEAEDSLFNKAKAAFDTDVETDSMTMLCSSYLLHYWSGRPSIFKDSIWWLAGAIRGAQSMGLHRSMRESNAPTPQKRLWRKIWWLLYIRDRQISISLGKPFLINDNDCDLGPLEEDDLTDETLDTRAFVLAQARLAIAASNIFALFSPCAFTCGTSEQDVVRLVKEYLDTFYSQLHINMAERNARRKPLGLILHMTASYYKILAFRMLERKILASATDAPREIEQCTTEILQAAEDVTSHFEEVLFVYSRRPALGEARSVLGQQLRFNLLGLKEFEDCYSLAHWIRELFLRIRDRTRTTQSVTAAVAISGTHSTTGEDDTRTATDPNQLDITSNNSLKHSWSNAIPSNDFVAPVTTINGHHDTLGGQTIPDPTEPEMMYSEHPPLDLNFSLDGDSELLRYQTLQMFADEFPTSLLDDFQYIDSVGGYFERPGG</sequence>
<keyword evidence="1" id="KW-0862">Zinc</keyword>
<accession>A0A0D2BTI5</accession>
<protein>
    <recommendedName>
        <fullName evidence="7">Xylanolytic transcriptional activator regulatory domain-containing protein</fullName>
    </recommendedName>
</protein>
<dbReference type="InterPro" id="IPR052073">
    <property type="entry name" value="Amide_Lactam_Regulators"/>
</dbReference>
<evidence type="ECO:0000313" key="8">
    <source>
        <dbReference type="EMBL" id="KIW40772.1"/>
    </source>
</evidence>
<keyword evidence="9" id="KW-1185">Reference proteome</keyword>
<dbReference type="Pfam" id="PF04082">
    <property type="entry name" value="Fungal_trans"/>
    <property type="match status" value="1"/>
</dbReference>
<dbReference type="Proteomes" id="UP000053342">
    <property type="component" value="Unassembled WGS sequence"/>
</dbReference>
<dbReference type="HOGENOM" id="CLU_418577_0_0_1"/>
<dbReference type="PANTHER" id="PTHR47171">
    <property type="entry name" value="FARA-RELATED"/>
    <property type="match status" value="1"/>
</dbReference>
<dbReference type="GO" id="GO:0006351">
    <property type="term" value="P:DNA-templated transcription"/>
    <property type="evidence" value="ECO:0007669"/>
    <property type="project" value="InterPro"/>
</dbReference>
<dbReference type="STRING" id="215243.A0A0D2BTI5"/>
<dbReference type="PANTHER" id="PTHR47171:SF1">
    <property type="entry name" value="ZN(II)2CYS6 TRANSCRIPTION FACTOR (EUROFUNG)"/>
    <property type="match status" value="1"/>
</dbReference>
<dbReference type="InterPro" id="IPR007219">
    <property type="entry name" value="XnlR_reg_dom"/>
</dbReference>
<organism evidence="8 9">
    <name type="scientific">Exophiala oligosperma</name>
    <dbReference type="NCBI Taxonomy" id="215243"/>
    <lineage>
        <taxon>Eukaryota</taxon>
        <taxon>Fungi</taxon>
        <taxon>Dikarya</taxon>
        <taxon>Ascomycota</taxon>
        <taxon>Pezizomycotina</taxon>
        <taxon>Eurotiomycetes</taxon>
        <taxon>Chaetothyriomycetidae</taxon>
        <taxon>Chaetothyriales</taxon>
        <taxon>Herpotrichiellaceae</taxon>
        <taxon>Exophiala</taxon>
    </lineage>
</organism>
<evidence type="ECO:0000256" key="2">
    <source>
        <dbReference type="ARBA" id="ARBA00023015"/>
    </source>
</evidence>
<evidence type="ECO:0000256" key="3">
    <source>
        <dbReference type="ARBA" id="ARBA00023125"/>
    </source>
</evidence>
<keyword evidence="5" id="KW-0539">Nucleus</keyword>
<gene>
    <name evidence="8" type="ORF">PV06_07946</name>
</gene>
<reference evidence="8 9" key="1">
    <citation type="submission" date="2015-01" db="EMBL/GenBank/DDBJ databases">
        <title>The Genome Sequence of Exophiala oligosperma CBS72588.</title>
        <authorList>
            <consortium name="The Broad Institute Genomics Platform"/>
            <person name="Cuomo C."/>
            <person name="de Hoog S."/>
            <person name="Gorbushina A."/>
            <person name="Stielow B."/>
            <person name="Teixiera M."/>
            <person name="Abouelleil A."/>
            <person name="Chapman S.B."/>
            <person name="Priest M."/>
            <person name="Young S.K."/>
            <person name="Wortman J."/>
            <person name="Nusbaum C."/>
            <person name="Birren B."/>
        </authorList>
    </citation>
    <scope>NUCLEOTIDE SEQUENCE [LARGE SCALE GENOMIC DNA]</scope>
    <source>
        <strain evidence="8 9">CBS 72588</strain>
    </source>
</reference>
<keyword evidence="4" id="KW-0804">Transcription</keyword>
<proteinExistence type="predicted"/>
<evidence type="ECO:0000259" key="7">
    <source>
        <dbReference type="SMART" id="SM00906"/>
    </source>
</evidence>
<dbReference type="GO" id="GO:0008270">
    <property type="term" value="F:zinc ion binding"/>
    <property type="evidence" value="ECO:0007669"/>
    <property type="project" value="InterPro"/>
</dbReference>
<dbReference type="GeneID" id="27360020"/>
<keyword evidence="2" id="KW-0805">Transcription regulation</keyword>
<evidence type="ECO:0000313" key="9">
    <source>
        <dbReference type="Proteomes" id="UP000053342"/>
    </source>
</evidence>
<feature type="region of interest" description="Disordered" evidence="6">
    <location>
        <begin position="121"/>
        <end position="144"/>
    </location>
</feature>
<name>A0A0D2BTI5_9EURO</name>
<dbReference type="VEuPathDB" id="FungiDB:PV06_07946"/>
<feature type="region of interest" description="Disordered" evidence="6">
    <location>
        <begin position="15"/>
        <end position="40"/>
    </location>
</feature>
<evidence type="ECO:0000256" key="5">
    <source>
        <dbReference type="ARBA" id="ARBA00023242"/>
    </source>
</evidence>
<dbReference type="RefSeq" id="XP_016260988.1">
    <property type="nucleotide sequence ID" value="XM_016409234.1"/>
</dbReference>
<dbReference type="AlphaFoldDB" id="A0A0D2BTI5"/>
<feature type="domain" description="Xylanolytic transcriptional activator regulatory" evidence="7">
    <location>
        <begin position="268"/>
        <end position="340"/>
    </location>
</feature>